<sequence length="357" mass="37176">MTDLLYTDVEEALRDSVRSTLARHLDDGLVARLYDEPGTDLSALWRALAEQLGLAGLLVPEDLGGAEAGPREAAVVLEELGRAVAPTPFLTSAVIATTALLRAGAAEAVTSLADGSRTAVLVLPWTARRGAWSPVAGAVSPVAGALQADLFVVPAAVDDRVELRLLTRDEVELEPITSLDMSRPLAQVTPTGPGRTLATGEPAEAAVDAALGAGAALLASEQLGLAQHCLETTVAYANERVQFARPIGSFQAIKHRLADLYLEVVQAQAAARQAAATLAEADPDAPVAQAVAGSWCSDVAVHAAEEALQLHGGIGMTWEHPVHTYLKRAKADQLALGTPERHRADLAGLVDLPPATP</sequence>
<dbReference type="AlphaFoldDB" id="A0A852X9Y0"/>
<dbReference type="PANTHER" id="PTHR43884">
    <property type="entry name" value="ACYL-COA DEHYDROGENASE"/>
    <property type="match status" value="1"/>
</dbReference>
<dbReference type="Gene3D" id="1.10.540.10">
    <property type="entry name" value="Acyl-CoA dehydrogenase/oxidase, N-terminal domain"/>
    <property type="match status" value="1"/>
</dbReference>
<dbReference type="InterPro" id="IPR037069">
    <property type="entry name" value="AcylCoA_DH/ox_N_sf"/>
</dbReference>
<dbReference type="Pfam" id="PF02771">
    <property type="entry name" value="Acyl-CoA_dh_N"/>
    <property type="match status" value="1"/>
</dbReference>
<evidence type="ECO:0000259" key="7">
    <source>
        <dbReference type="Pfam" id="PF02771"/>
    </source>
</evidence>
<accession>A0A852X9Y0</accession>
<name>A0A852X9Y0_9MICO</name>
<evidence type="ECO:0000259" key="6">
    <source>
        <dbReference type="Pfam" id="PF00441"/>
    </source>
</evidence>
<reference evidence="8 9" key="1">
    <citation type="submission" date="2020-07" db="EMBL/GenBank/DDBJ databases">
        <title>Sequencing the genomes of 1000 actinobacteria strains.</title>
        <authorList>
            <person name="Klenk H.-P."/>
        </authorList>
    </citation>
    <scope>NUCLEOTIDE SEQUENCE [LARGE SCALE GENOMIC DNA]</scope>
    <source>
        <strain evidence="8 9">DSM 24723</strain>
    </source>
</reference>
<evidence type="ECO:0000256" key="2">
    <source>
        <dbReference type="ARBA" id="ARBA00009347"/>
    </source>
</evidence>
<keyword evidence="4" id="KW-0274">FAD</keyword>
<proteinExistence type="inferred from homology"/>
<evidence type="ECO:0000313" key="8">
    <source>
        <dbReference type="EMBL" id="NYG37154.1"/>
    </source>
</evidence>
<evidence type="ECO:0000256" key="5">
    <source>
        <dbReference type="ARBA" id="ARBA00023002"/>
    </source>
</evidence>
<gene>
    <name evidence="8" type="ORF">BJY28_001623</name>
</gene>
<feature type="domain" description="Acyl-CoA dehydrogenase/oxidase C-terminal" evidence="6">
    <location>
        <begin position="209"/>
        <end position="347"/>
    </location>
</feature>
<keyword evidence="9" id="KW-1185">Reference proteome</keyword>
<dbReference type="SUPFAM" id="SSF47203">
    <property type="entry name" value="Acyl-CoA dehydrogenase C-terminal domain-like"/>
    <property type="match status" value="1"/>
</dbReference>
<feature type="domain" description="Acyl-CoA dehydrogenase/oxidase N-terminal" evidence="7">
    <location>
        <begin position="7"/>
        <end position="107"/>
    </location>
</feature>
<dbReference type="EMBL" id="JACBZX010000001">
    <property type="protein sequence ID" value="NYG37154.1"/>
    <property type="molecule type" value="Genomic_DNA"/>
</dbReference>
<dbReference type="Pfam" id="PF00441">
    <property type="entry name" value="Acyl-CoA_dh_1"/>
    <property type="match status" value="1"/>
</dbReference>
<keyword evidence="3" id="KW-0285">Flavoprotein</keyword>
<evidence type="ECO:0000313" key="9">
    <source>
        <dbReference type="Proteomes" id="UP000592181"/>
    </source>
</evidence>
<dbReference type="Proteomes" id="UP000592181">
    <property type="component" value="Unassembled WGS sequence"/>
</dbReference>
<dbReference type="Gene3D" id="1.20.140.10">
    <property type="entry name" value="Butyryl-CoA Dehydrogenase, subunit A, domain 3"/>
    <property type="match status" value="1"/>
</dbReference>
<dbReference type="InterPro" id="IPR009100">
    <property type="entry name" value="AcylCoA_DH/oxidase_NM_dom_sf"/>
</dbReference>
<dbReference type="InterPro" id="IPR013786">
    <property type="entry name" value="AcylCoA_DH/ox_N"/>
</dbReference>
<dbReference type="GO" id="GO:0050660">
    <property type="term" value="F:flavin adenine dinucleotide binding"/>
    <property type="evidence" value="ECO:0007669"/>
    <property type="project" value="InterPro"/>
</dbReference>
<comment type="caution">
    <text evidence="8">The sequence shown here is derived from an EMBL/GenBank/DDBJ whole genome shotgun (WGS) entry which is preliminary data.</text>
</comment>
<dbReference type="InterPro" id="IPR009075">
    <property type="entry name" value="AcylCo_DH/oxidase_C"/>
</dbReference>
<evidence type="ECO:0000256" key="3">
    <source>
        <dbReference type="ARBA" id="ARBA00022630"/>
    </source>
</evidence>
<comment type="similarity">
    <text evidence="2">Belongs to the acyl-CoA dehydrogenase family.</text>
</comment>
<dbReference type="InterPro" id="IPR036250">
    <property type="entry name" value="AcylCo_DH-like_C"/>
</dbReference>
<organism evidence="8 9">
    <name type="scientific">Janibacter alkaliphilus</name>
    <dbReference type="NCBI Taxonomy" id="1069963"/>
    <lineage>
        <taxon>Bacteria</taxon>
        <taxon>Bacillati</taxon>
        <taxon>Actinomycetota</taxon>
        <taxon>Actinomycetes</taxon>
        <taxon>Micrococcales</taxon>
        <taxon>Intrasporangiaceae</taxon>
        <taxon>Janibacter</taxon>
    </lineage>
</organism>
<dbReference type="PANTHER" id="PTHR43884:SF20">
    <property type="entry name" value="ACYL-COA DEHYDROGENASE FADE28"/>
    <property type="match status" value="1"/>
</dbReference>
<evidence type="ECO:0000256" key="1">
    <source>
        <dbReference type="ARBA" id="ARBA00001974"/>
    </source>
</evidence>
<comment type="cofactor">
    <cofactor evidence="1">
        <name>FAD</name>
        <dbReference type="ChEBI" id="CHEBI:57692"/>
    </cofactor>
</comment>
<keyword evidence="5" id="KW-0560">Oxidoreductase</keyword>
<dbReference type="SUPFAM" id="SSF56645">
    <property type="entry name" value="Acyl-CoA dehydrogenase NM domain-like"/>
    <property type="match status" value="1"/>
</dbReference>
<evidence type="ECO:0000256" key="4">
    <source>
        <dbReference type="ARBA" id="ARBA00022827"/>
    </source>
</evidence>
<dbReference type="GO" id="GO:0003995">
    <property type="term" value="F:acyl-CoA dehydrogenase activity"/>
    <property type="evidence" value="ECO:0007669"/>
    <property type="project" value="TreeGrafter"/>
</dbReference>
<protein>
    <submittedName>
        <fullName evidence="8">Alkylation response protein AidB-like acyl-CoA dehydrogenase</fullName>
    </submittedName>
</protein>
<dbReference type="RefSeq" id="WP_179462568.1">
    <property type="nucleotide sequence ID" value="NZ_JACBZX010000001.1"/>
</dbReference>